<protein>
    <submittedName>
        <fullName evidence="2">Uncharacterized protein</fullName>
    </submittedName>
</protein>
<name>A0A6J8DXS1_MYTCO</name>
<feature type="coiled-coil region" evidence="1">
    <location>
        <begin position="144"/>
        <end position="171"/>
    </location>
</feature>
<keyword evidence="1" id="KW-0175">Coiled coil</keyword>
<dbReference type="OrthoDB" id="10370640at2759"/>
<dbReference type="AlphaFoldDB" id="A0A6J8DXS1"/>
<organism evidence="2 3">
    <name type="scientific">Mytilus coruscus</name>
    <name type="common">Sea mussel</name>
    <dbReference type="NCBI Taxonomy" id="42192"/>
    <lineage>
        <taxon>Eukaryota</taxon>
        <taxon>Metazoa</taxon>
        <taxon>Spiralia</taxon>
        <taxon>Lophotrochozoa</taxon>
        <taxon>Mollusca</taxon>
        <taxon>Bivalvia</taxon>
        <taxon>Autobranchia</taxon>
        <taxon>Pteriomorphia</taxon>
        <taxon>Mytilida</taxon>
        <taxon>Mytiloidea</taxon>
        <taxon>Mytilidae</taxon>
        <taxon>Mytilinae</taxon>
        <taxon>Mytilus</taxon>
    </lineage>
</organism>
<dbReference type="Proteomes" id="UP000507470">
    <property type="component" value="Unassembled WGS sequence"/>
</dbReference>
<sequence>MEHVEINDLETKQQDVKVEPEIDNRKQAIPKAQVTAKLAPGTQMTLNHFLKGKMDPKCDRYGELRRIGFKVFEQEFLDLQTPMKRAWYEFWNKKALDLAHENTKRSYMEGLIKKAWSYEGGIQIAVCKFGKEICKAQKLENDPFSCYEQAAEQKQNEIQKLETEKTEKEQELCSRVYKGTISMNDKVSLRKHIKLITIDAEKAEKDYSKILTNWTACAYKVERRGVEKKKPCRKRKAEIQEIKYLTATELRSKKSKVDNQSAGNQDKSMESYDMFVEDPAEIASDNHDEGMESIDVMVVEDPAEIIRDNHDEDIESNDVMFVEDPAEITRIITMKLWRTRIRKNRRKIQ</sequence>
<gene>
    <name evidence="2" type="ORF">MCOR_45537</name>
</gene>
<reference evidence="2 3" key="1">
    <citation type="submission" date="2020-06" db="EMBL/GenBank/DDBJ databases">
        <authorList>
            <person name="Li R."/>
            <person name="Bekaert M."/>
        </authorList>
    </citation>
    <scope>NUCLEOTIDE SEQUENCE [LARGE SCALE GENOMIC DNA]</scope>
    <source>
        <strain evidence="3">wild</strain>
    </source>
</reference>
<proteinExistence type="predicted"/>
<dbReference type="EMBL" id="CACVKT020008044">
    <property type="protein sequence ID" value="CAC5412538.1"/>
    <property type="molecule type" value="Genomic_DNA"/>
</dbReference>
<evidence type="ECO:0000313" key="2">
    <source>
        <dbReference type="EMBL" id="CAC5412538.1"/>
    </source>
</evidence>
<evidence type="ECO:0000256" key="1">
    <source>
        <dbReference type="SAM" id="Coils"/>
    </source>
</evidence>
<keyword evidence="3" id="KW-1185">Reference proteome</keyword>
<evidence type="ECO:0000313" key="3">
    <source>
        <dbReference type="Proteomes" id="UP000507470"/>
    </source>
</evidence>
<accession>A0A6J8DXS1</accession>